<dbReference type="GO" id="GO:0006412">
    <property type="term" value="P:translation"/>
    <property type="evidence" value="ECO:0007669"/>
    <property type="project" value="UniProtKB-UniRule"/>
</dbReference>
<dbReference type="Gene3D" id="2.30.170.40">
    <property type="entry name" value="Ribosomal protein L28/L24"/>
    <property type="match status" value="1"/>
</dbReference>
<evidence type="ECO:0000256" key="5">
    <source>
        <dbReference type="HAMAP-Rule" id="MF_00373"/>
    </source>
</evidence>
<dbReference type="GO" id="GO:0005840">
    <property type="term" value="C:ribosome"/>
    <property type="evidence" value="ECO:0007669"/>
    <property type="project" value="UniProtKB-KW"/>
</dbReference>
<gene>
    <name evidence="5" type="primary">rpmB</name>
    <name evidence="7" type="ORF">CRP01_40200</name>
</gene>
<dbReference type="NCBIfam" id="TIGR00009">
    <property type="entry name" value="L28"/>
    <property type="match status" value="1"/>
</dbReference>
<evidence type="ECO:0000256" key="1">
    <source>
        <dbReference type="ARBA" id="ARBA00008760"/>
    </source>
</evidence>
<keyword evidence="3 5" id="KW-0687">Ribonucleoprotein</keyword>
<name>A0A2D0MX15_FLAN2</name>
<keyword evidence="2 5" id="KW-0689">Ribosomal protein</keyword>
<dbReference type="PANTHER" id="PTHR13528">
    <property type="entry name" value="39S RIBOSOMAL PROTEIN L28, MITOCHONDRIAL"/>
    <property type="match status" value="1"/>
</dbReference>
<evidence type="ECO:0000313" key="7">
    <source>
        <dbReference type="EMBL" id="PHN00811.1"/>
    </source>
</evidence>
<protein>
    <recommendedName>
        <fullName evidence="4 5">Large ribosomal subunit protein bL28</fullName>
    </recommendedName>
</protein>
<feature type="region of interest" description="Disordered" evidence="6">
    <location>
        <begin position="1"/>
        <end position="24"/>
    </location>
</feature>
<dbReference type="SUPFAM" id="SSF143800">
    <property type="entry name" value="L28p-like"/>
    <property type="match status" value="1"/>
</dbReference>
<evidence type="ECO:0000256" key="3">
    <source>
        <dbReference type="ARBA" id="ARBA00023274"/>
    </source>
</evidence>
<dbReference type="InterPro" id="IPR034704">
    <property type="entry name" value="Ribosomal_bL28/bL31-like_sf"/>
</dbReference>
<dbReference type="EMBL" id="PDUD01000073">
    <property type="protein sequence ID" value="PHN00811.1"/>
    <property type="molecule type" value="Genomic_DNA"/>
</dbReference>
<dbReference type="Pfam" id="PF00830">
    <property type="entry name" value="Ribosomal_L28"/>
    <property type="match status" value="1"/>
</dbReference>
<keyword evidence="8" id="KW-1185">Reference proteome</keyword>
<evidence type="ECO:0000256" key="4">
    <source>
        <dbReference type="ARBA" id="ARBA00035174"/>
    </source>
</evidence>
<dbReference type="FunFam" id="2.30.170.40:FF:000001">
    <property type="entry name" value="50S ribosomal protein L28"/>
    <property type="match status" value="1"/>
</dbReference>
<dbReference type="InterPro" id="IPR037147">
    <property type="entry name" value="Ribosomal_bL28_sf"/>
</dbReference>
<evidence type="ECO:0000256" key="2">
    <source>
        <dbReference type="ARBA" id="ARBA00022980"/>
    </source>
</evidence>
<dbReference type="GO" id="GO:1990904">
    <property type="term" value="C:ribonucleoprotein complex"/>
    <property type="evidence" value="ECO:0007669"/>
    <property type="project" value="UniProtKB-KW"/>
</dbReference>
<dbReference type="OrthoDB" id="9805609at2"/>
<dbReference type="AlphaFoldDB" id="A0A2D0MX15"/>
<dbReference type="Proteomes" id="UP000223913">
    <property type="component" value="Unassembled WGS sequence"/>
</dbReference>
<sequence length="86" mass="9916">MSKVCQLTGKRPISGNNVSHSNRKTKRRFVPNLQKKRFYIPETEQWVTLKVSMSALRTINKLGIYAYLKKLEAKGHDTGVKLKKVK</sequence>
<dbReference type="GO" id="GO:0003735">
    <property type="term" value="F:structural constituent of ribosome"/>
    <property type="evidence" value="ECO:0007669"/>
    <property type="project" value="InterPro"/>
</dbReference>
<comment type="caution">
    <text evidence="7">The sequence shown here is derived from an EMBL/GenBank/DDBJ whole genome shotgun (WGS) entry which is preliminary data.</text>
</comment>
<dbReference type="HAMAP" id="MF_00373">
    <property type="entry name" value="Ribosomal_bL28"/>
    <property type="match status" value="1"/>
</dbReference>
<dbReference type="PANTHER" id="PTHR13528:SF2">
    <property type="entry name" value="LARGE RIBOSOMAL SUBUNIT PROTEIN BL28M"/>
    <property type="match status" value="1"/>
</dbReference>
<dbReference type="InterPro" id="IPR026569">
    <property type="entry name" value="Ribosomal_bL28"/>
</dbReference>
<reference evidence="7 8" key="1">
    <citation type="submission" date="2017-10" db="EMBL/GenBank/DDBJ databases">
        <title>The draft genome sequence of Lewinella nigricans NBRC 102662.</title>
        <authorList>
            <person name="Wang K."/>
        </authorList>
    </citation>
    <scope>NUCLEOTIDE SEQUENCE [LARGE SCALE GENOMIC DNA]</scope>
    <source>
        <strain evidence="7 8">NBRC 102662</strain>
    </source>
</reference>
<dbReference type="InterPro" id="IPR001383">
    <property type="entry name" value="Ribosomal_bL28_bact-type"/>
</dbReference>
<accession>A0A2D0MX15</accession>
<dbReference type="RefSeq" id="WP_099155760.1">
    <property type="nucleotide sequence ID" value="NZ_PDUD01000073.1"/>
</dbReference>
<evidence type="ECO:0000256" key="6">
    <source>
        <dbReference type="SAM" id="MobiDB-lite"/>
    </source>
</evidence>
<proteinExistence type="inferred from homology"/>
<evidence type="ECO:0000313" key="8">
    <source>
        <dbReference type="Proteomes" id="UP000223913"/>
    </source>
</evidence>
<comment type="similarity">
    <text evidence="1 5">Belongs to the bacterial ribosomal protein bL28 family.</text>
</comment>
<organism evidence="7 8">
    <name type="scientific">Flavilitoribacter nigricans (strain ATCC 23147 / DSM 23189 / NBRC 102662 / NCIMB 1420 / SS-2)</name>
    <name type="common">Lewinella nigricans</name>
    <dbReference type="NCBI Taxonomy" id="1122177"/>
    <lineage>
        <taxon>Bacteria</taxon>
        <taxon>Pseudomonadati</taxon>
        <taxon>Bacteroidota</taxon>
        <taxon>Saprospiria</taxon>
        <taxon>Saprospirales</taxon>
        <taxon>Lewinellaceae</taxon>
        <taxon>Flavilitoribacter</taxon>
    </lineage>
</organism>